<dbReference type="EMBL" id="JBBPBK010000001">
    <property type="protein sequence ID" value="KAK9292286.1"/>
    <property type="molecule type" value="Genomic_DNA"/>
</dbReference>
<keyword evidence="2" id="KW-0175">Coiled coil</keyword>
<protein>
    <submittedName>
        <fullName evidence="3">Uncharacterized protein</fullName>
    </submittedName>
</protein>
<name>A0AAP0X5V5_LIQFO</name>
<organism evidence="3 4">
    <name type="scientific">Liquidambar formosana</name>
    <name type="common">Formosan gum</name>
    <dbReference type="NCBI Taxonomy" id="63359"/>
    <lineage>
        <taxon>Eukaryota</taxon>
        <taxon>Viridiplantae</taxon>
        <taxon>Streptophyta</taxon>
        <taxon>Embryophyta</taxon>
        <taxon>Tracheophyta</taxon>
        <taxon>Spermatophyta</taxon>
        <taxon>Magnoliopsida</taxon>
        <taxon>eudicotyledons</taxon>
        <taxon>Gunneridae</taxon>
        <taxon>Pentapetalae</taxon>
        <taxon>Saxifragales</taxon>
        <taxon>Altingiaceae</taxon>
        <taxon>Liquidambar</taxon>
    </lineage>
</organism>
<feature type="coiled-coil region" evidence="2">
    <location>
        <begin position="28"/>
        <end position="62"/>
    </location>
</feature>
<evidence type="ECO:0000256" key="2">
    <source>
        <dbReference type="SAM" id="Coils"/>
    </source>
</evidence>
<proteinExistence type="predicted"/>
<gene>
    <name evidence="3" type="ORF">L1049_020250</name>
</gene>
<dbReference type="AlphaFoldDB" id="A0AAP0X5V5"/>
<keyword evidence="1" id="KW-0611">Plant defense</keyword>
<sequence length="117" mass="13631">MGSEDKKNKYPAVTPQLVDSVQCELGYRVEYHSNIKDLKDQLEKLRDVRDRVERSIEAAKRNADEILPHVEKWLEGVNEIIKEAEEKFPDDEERANGLFPNLKSRYQLSKKAKETTT</sequence>
<accession>A0AAP0X5V5</accession>
<keyword evidence="4" id="KW-1185">Reference proteome</keyword>
<dbReference type="Proteomes" id="UP001415857">
    <property type="component" value="Unassembled WGS sequence"/>
</dbReference>
<dbReference type="PANTHER" id="PTHR33463">
    <property type="entry name" value="NB-ARC DOMAIN-CONTAINING PROTEIN-RELATED"/>
    <property type="match status" value="1"/>
</dbReference>
<evidence type="ECO:0000256" key="1">
    <source>
        <dbReference type="ARBA" id="ARBA00022821"/>
    </source>
</evidence>
<reference evidence="3 4" key="1">
    <citation type="journal article" date="2024" name="Plant J.">
        <title>Genome sequences and population genomics reveal climatic adaptation and genomic divergence between two closely related sweetgum species.</title>
        <authorList>
            <person name="Xu W.Q."/>
            <person name="Ren C.Q."/>
            <person name="Zhang X.Y."/>
            <person name="Comes H.P."/>
            <person name="Liu X.H."/>
            <person name="Li Y.G."/>
            <person name="Kettle C.J."/>
            <person name="Jalonen R."/>
            <person name="Gaisberger H."/>
            <person name="Ma Y.Z."/>
            <person name="Qiu Y.X."/>
        </authorList>
    </citation>
    <scope>NUCLEOTIDE SEQUENCE [LARGE SCALE GENOMIC DNA]</scope>
    <source>
        <strain evidence="3">Hangzhou</strain>
    </source>
</reference>
<dbReference type="InterPro" id="IPR050905">
    <property type="entry name" value="Plant_NBS-LRR"/>
</dbReference>
<dbReference type="PANTHER" id="PTHR33463:SF198">
    <property type="entry name" value="RPP4C3"/>
    <property type="match status" value="1"/>
</dbReference>
<evidence type="ECO:0000313" key="3">
    <source>
        <dbReference type="EMBL" id="KAK9292286.1"/>
    </source>
</evidence>
<evidence type="ECO:0000313" key="4">
    <source>
        <dbReference type="Proteomes" id="UP001415857"/>
    </source>
</evidence>
<comment type="caution">
    <text evidence="3">The sequence shown here is derived from an EMBL/GenBank/DDBJ whole genome shotgun (WGS) entry which is preliminary data.</text>
</comment>